<sequence>MKKTATLLSLILMFSVLTGCSGKNAEQSTGDSKTIETLSIQFVPSRNPDDIVTQTEPLKEILTKKLADEGYTVQNIDISVGTNYEATGEALSAGSVDIGFIPGGTYVLYDDAAEVILTATRDGLSVDSDEPIEWNKNKPTTLDENNQVTFYRALILAGPSEKGQELSAKINNGEKLTWDDLNSAKWSVMSSSSPAGYIYPTLWLQDNYEKSITDLTTTVQSDSYGSAMARLASGQVDVLVGFADVRNDYAENWQSDWNRASTIWDETNVIGVTDKIYNDTISVSKNSKIMTDEFKEALIKAFIEIGNTEEGKEIISIYSHTGYEKADSKNYDSEREAQELLKSLKSN</sequence>
<protein>
    <submittedName>
        <fullName evidence="2">Phosphonate transport system substrate-binding protein</fullName>
    </submittedName>
</protein>
<dbReference type="STRING" id="1120995.SAMN02745245_01724"/>
<gene>
    <name evidence="2" type="ORF">SAMN02745245_01724</name>
</gene>
<dbReference type="Proteomes" id="UP000184032">
    <property type="component" value="Unassembled WGS sequence"/>
</dbReference>
<feature type="signal peptide" evidence="1">
    <location>
        <begin position="1"/>
        <end position="25"/>
    </location>
</feature>
<dbReference type="RefSeq" id="WP_073185399.1">
    <property type="nucleotide sequence ID" value="NZ_FQXI01000015.1"/>
</dbReference>
<evidence type="ECO:0000256" key="1">
    <source>
        <dbReference type="SAM" id="SignalP"/>
    </source>
</evidence>
<reference evidence="2 3" key="1">
    <citation type="submission" date="2016-11" db="EMBL/GenBank/DDBJ databases">
        <authorList>
            <person name="Jaros S."/>
            <person name="Januszkiewicz K."/>
            <person name="Wedrychowicz H."/>
        </authorList>
    </citation>
    <scope>NUCLEOTIDE SEQUENCE [LARGE SCALE GENOMIC DNA]</scope>
    <source>
        <strain evidence="2 3">DSM 21120</strain>
    </source>
</reference>
<dbReference type="PANTHER" id="PTHR35841">
    <property type="entry name" value="PHOSPHONATES-BINDING PERIPLASMIC PROTEIN"/>
    <property type="match status" value="1"/>
</dbReference>
<accession>A0A1M5UCI0</accession>
<evidence type="ECO:0000313" key="3">
    <source>
        <dbReference type="Proteomes" id="UP000184032"/>
    </source>
</evidence>
<evidence type="ECO:0000313" key="2">
    <source>
        <dbReference type="EMBL" id="SHH60536.1"/>
    </source>
</evidence>
<dbReference type="Pfam" id="PF12974">
    <property type="entry name" value="Phosphonate-bd"/>
    <property type="match status" value="1"/>
</dbReference>
<keyword evidence="1" id="KW-0732">Signal</keyword>
<proteinExistence type="predicted"/>
<dbReference type="PANTHER" id="PTHR35841:SF1">
    <property type="entry name" value="PHOSPHONATES-BINDING PERIPLASMIC PROTEIN"/>
    <property type="match status" value="1"/>
</dbReference>
<dbReference type="AlphaFoldDB" id="A0A1M5UCI0"/>
<dbReference type="SUPFAM" id="SSF53850">
    <property type="entry name" value="Periplasmic binding protein-like II"/>
    <property type="match status" value="1"/>
</dbReference>
<dbReference type="Gene3D" id="3.40.190.10">
    <property type="entry name" value="Periplasmic binding protein-like II"/>
    <property type="match status" value="2"/>
</dbReference>
<dbReference type="OrthoDB" id="9776786at2"/>
<organism evidence="2 3">
    <name type="scientific">Anaerosphaera aminiphila DSM 21120</name>
    <dbReference type="NCBI Taxonomy" id="1120995"/>
    <lineage>
        <taxon>Bacteria</taxon>
        <taxon>Bacillati</taxon>
        <taxon>Bacillota</taxon>
        <taxon>Tissierellia</taxon>
        <taxon>Tissierellales</taxon>
        <taxon>Peptoniphilaceae</taxon>
        <taxon>Anaerosphaera</taxon>
    </lineage>
</organism>
<dbReference type="EMBL" id="FQXI01000015">
    <property type="protein sequence ID" value="SHH60536.1"/>
    <property type="molecule type" value="Genomic_DNA"/>
</dbReference>
<name>A0A1M5UCI0_9FIRM</name>
<feature type="chain" id="PRO_5013359417" evidence="1">
    <location>
        <begin position="26"/>
        <end position="347"/>
    </location>
</feature>
<keyword evidence="3" id="KW-1185">Reference proteome</keyword>
<dbReference type="PROSITE" id="PS51257">
    <property type="entry name" value="PROKAR_LIPOPROTEIN"/>
    <property type="match status" value="1"/>
</dbReference>